<feature type="region of interest" description="Disordered" evidence="1">
    <location>
        <begin position="100"/>
        <end position="120"/>
    </location>
</feature>
<dbReference type="EMBL" id="AWTN01000148">
    <property type="protein sequence ID" value="KGG83023.1"/>
    <property type="molecule type" value="Genomic_DNA"/>
</dbReference>
<reference evidence="2 3" key="1">
    <citation type="submission" date="2013-09" db="EMBL/GenBank/DDBJ databases">
        <title>High correlation between genotypes and phenotypes of environmental bacteria Comamonas testosteroni strains.</title>
        <authorList>
            <person name="Liu L."/>
            <person name="Zhu W."/>
            <person name="Xia X."/>
            <person name="Xu B."/>
            <person name="Luo M."/>
            <person name="Wang G."/>
        </authorList>
    </citation>
    <scope>NUCLEOTIDE SEQUENCE [LARGE SCALE GENOMIC DNA]</scope>
    <source>
        <strain evidence="2 3">JL14</strain>
    </source>
</reference>
<name>A0A0E3BDJ6_9BURK</name>
<sequence length="120" mass="13653">MIQASLMGFLLRDGEKVPAASRGRMEAPTQPFPGGADMEKEFVVFTRSESRGGFIKTPLGQMQYLEMRMWHRSGPGAQEEATPWIRMYPDQMEQLAAHLQRNRDVQKESLIPTTPSHPKH</sequence>
<evidence type="ECO:0000313" key="2">
    <source>
        <dbReference type="EMBL" id="KGG83023.1"/>
    </source>
</evidence>
<organism evidence="2 3">
    <name type="scientific">Comamonas thiooxydans</name>
    <dbReference type="NCBI Taxonomy" id="363952"/>
    <lineage>
        <taxon>Bacteria</taxon>
        <taxon>Pseudomonadati</taxon>
        <taxon>Pseudomonadota</taxon>
        <taxon>Betaproteobacteria</taxon>
        <taxon>Burkholderiales</taxon>
        <taxon>Comamonadaceae</taxon>
        <taxon>Comamonas</taxon>
    </lineage>
</organism>
<feature type="region of interest" description="Disordered" evidence="1">
    <location>
        <begin position="18"/>
        <end position="38"/>
    </location>
</feature>
<evidence type="ECO:0000256" key="1">
    <source>
        <dbReference type="SAM" id="MobiDB-lite"/>
    </source>
</evidence>
<dbReference type="Proteomes" id="UP000029567">
    <property type="component" value="Unassembled WGS sequence"/>
</dbReference>
<protein>
    <submittedName>
        <fullName evidence="2">Uncharacterized protein</fullName>
    </submittedName>
</protein>
<gene>
    <name evidence="2" type="ORF">P245_25660</name>
</gene>
<dbReference type="AlphaFoldDB" id="A0A0E3BDJ6"/>
<evidence type="ECO:0000313" key="3">
    <source>
        <dbReference type="Proteomes" id="UP000029567"/>
    </source>
</evidence>
<comment type="caution">
    <text evidence="2">The sequence shown here is derived from an EMBL/GenBank/DDBJ whole genome shotgun (WGS) entry which is preliminary data.</text>
</comment>
<accession>A0A0E3BDJ6</accession>
<proteinExistence type="predicted"/>
<feature type="compositionally biased region" description="Polar residues" evidence="1">
    <location>
        <begin position="111"/>
        <end position="120"/>
    </location>
</feature>